<sequence length="470" mass="51077">MSSPNWKIFVVASILGISCTQAAAIHAPRQSNTSSISWFDCPDAPSTQCAFFDVPMDYTHPNGNETVSIFLRKLSATVPEDQRLGSLLTNPGGPGGSGSQWLLRRGKEVSDILAGRYDVIGFDPRQGPPFPRHEKSHVAKLAAIQATQNDACAQNGNHAMLRNSGTVAVAKDMERIVQALGEDGLNYWGFSYGTVLGQTFAAMRPNLVKRMVLDGVSGVEAYFTDVLQWGKDAIKYSDRTLKGFASTCIEAGPEHCALANKTNTVQGILDRLDALYARLDKDPLVVGDSQVGPGIIQAHHLQSFMLSSLYTPKEWKGVAEVLVLLEEGNGEVLSGMFAGSYGVVPQPYDQNVFNRSMQTVLTRESFNPILCGDSAPLNITIDEYTNFFREMGKLSDVGESFATAAGQCRGWPFRANERYTGPWSGLKTKFPILFVSLDADPVTPLAEAVKMNKAFESSSLLVQQGFGHCS</sequence>
<proteinExistence type="inferred from homology"/>
<evidence type="ECO:0000256" key="1">
    <source>
        <dbReference type="ARBA" id="ARBA00010088"/>
    </source>
</evidence>
<evidence type="ECO:0000256" key="2">
    <source>
        <dbReference type="ARBA" id="ARBA00022801"/>
    </source>
</evidence>
<dbReference type="SUPFAM" id="SSF53474">
    <property type="entry name" value="alpha/beta-Hydrolases"/>
    <property type="match status" value="1"/>
</dbReference>
<keyword evidence="3" id="KW-0732">Signal</keyword>
<evidence type="ECO:0000256" key="3">
    <source>
        <dbReference type="SAM" id="SignalP"/>
    </source>
</evidence>
<evidence type="ECO:0008006" key="8">
    <source>
        <dbReference type="Google" id="ProtNLM"/>
    </source>
</evidence>
<dbReference type="GO" id="GO:0016787">
    <property type="term" value="F:hydrolase activity"/>
    <property type="evidence" value="ECO:0007669"/>
    <property type="project" value="UniProtKB-KW"/>
</dbReference>
<name>A0A8H3HMK9_9AGAM</name>
<evidence type="ECO:0000313" key="6">
    <source>
        <dbReference type="EMBL" id="CAE6526122.1"/>
    </source>
</evidence>
<evidence type="ECO:0000259" key="5">
    <source>
        <dbReference type="Pfam" id="PF08386"/>
    </source>
</evidence>
<reference evidence="6" key="1">
    <citation type="submission" date="2021-01" db="EMBL/GenBank/DDBJ databases">
        <authorList>
            <person name="Kaushik A."/>
        </authorList>
    </citation>
    <scope>NUCLEOTIDE SEQUENCE</scope>
    <source>
        <strain evidence="6">AG4-RS23</strain>
    </source>
</reference>
<comment type="caution">
    <text evidence="6">The sequence shown here is derived from an EMBL/GenBank/DDBJ whole genome shotgun (WGS) entry which is preliminary data.</text>
</comment>
<dbReference type="InterPro" id="IPR013595">
    <property type="entry name" value="Pept_S33_TAP-like_C"/>
</dbReference>
<organism evidence="6 7">
    <name type="scientific">Rhizoctonia solani</name>
    <dbReference type="NCBI Taxonomy" id="456999"/>
    <lineage>
        <taxon>Eukaryota</taxon>
        <taxon>Fungi</taxon>
        <taxon>Dikarya</taxon>
        <taxon>Basidiomycota</taxon>
        <taxon>Agaricomycotina</taxon>
        <taxon>Agaricomycetes</taxon>
        <taxon>Cantharellales</taxon>
        <taxon>Ceratobasidiaceae</taxon>
        <taxon>Rhizoctonia</taxon>
    </lineage>
</organism>
<comment type="similarity">
    <text evidence="1">Belongs to the peptidase S33 family.</text>
</comment>
<keyword evidence="2" id="KW-0378">Hydrolase</keyword>
<feature type="chain" id="PRO_5034225359" description="AB hydrolase-1 domain-containing protein" evidence="3">
    <location>
        <begin position="23"/>
        <end position="470"/>
    </location>
</feature>
<evidence type="ECO:0000259" key="4">
    <source>
        <dbReference type="Pfam" id="PF00561"/>
    </source>
</evidence>
<feature type="signal peptide" evidence="3">
    <location>
        <begin position="1"/>
        <end position="22"/>
    </location>
</feature>
<dbReference type="Pfam" id="PF08386">
    <property type="entry name" value="Abhydrolase_4"/>
    <property type="match status" value="1"/>
</dbReference>
<dbReference type="Proteomes" id="UP000663861">
    <property type="component" value="Unassembled WGS sequence"/>
</dbReference>
<dbReference type="Gene3D" id="3.40.50.1820">
    <property type="entry name" value="alpha/beta hydrolase"/>
    <property type="match status" value="1"/>
</dbReference>
<dbReference type="InterPro" id="IPR051601">
    <property type="entry name" value="Serine_prot/Carboxylest_S33"/>
</dbReference>
<gene>
    <name evidence="6" type="ORF">RDB_LOCUS164578</name>
</gene>
<dbReference type="InterPro" id="IPR029058">
    <property type="entry name" value="AB_hydrolase_fold"/>
</dbReference>
<dbReference type="PANTHER" id="PTHR43248:SF25">
    <property type="entry name" value="AB HYDROLASE-1 DOMAIN-CONTAINING PROTEIN-RELATED"/>
    <property type="match status" value="1"/>
</dbReference>
<dbReference type="AlphaFoldDB" id="A0A8H3HMK9"/>
<dbReference type="EMBL" id="CAJMWY010004271">
    <property type="protein sequence ID" value="CAE6526122.1"/>
    <property type="molecule type" value="Genomic_DNA"/>
</dbReference>
<evidence type="ECO:0000313" key="7">
    <source>
        <dbReference type="Proteomes" id="UP000663861"/>
    </source>
</evidence>
<dbReference type="InterPro" id="IPR000073">
    <property type="entry name" value="AB_hydrolase_1"/>
</dbReference>
<feature type="domain" description="Peptidase S33 tripeptidyl aminopeptidase-like C-terminal" evidence="5">
    <location>
        <begin position="398"/>
        <end position="469"/>
    </location>
</feature>
<dbReference type="PANTHER" id="PTHR43248">
    <property type="entry name" value="2-SUCCINYL-6-HYDROXY-2,4-CYCLOHEXADIENE-1-CARBOXYLATE SYNTHASE"/>
    <property type="match status" value="1"/>
</dbReference>
<protein>
    <recommendedName>
        <fullName evidence="8">AB hydrolase-1 domain-containing protein</fullName>
    </recommendedName>
</protein>
<accession>A0A8H3HMK9</accession>
<dbReference type="PROSITE" id="PS51257">
    <property type="entry name" value="PROKAR_LIPOPROTEIN"/>
    <property type="match status" value="1"/>
</dbReference>
<feature type="domain" description="AB hydrolase-1" evidence="4">
    <location>
        <begin position="87"/>
        <end position="239"/>
    </location>
</feature>
<dbReference type="Pfam" id="PF00561">
    <property type="entry name" value="Abhydrolase_1"/>
    <property type="match status" value="1"/>
</dbReference>